<protein>
    <submittedName>
        <fullName evidence="1">DUF4442 domain-containing protein</fullName>
    </submittedName>
</protein>
<dbReference type="InterPro" id="IPR027961">
    <property type="entry name" value="DUF4442"/>
</dbReference>
<organism evidence="1 2">
    <name type="scientific">Tenacibaculum polynesiense</name>
    <dbReference type="NCBI Taxonomy" id="3137857"/>
    <lineage>
        <taxon>Bacteria</taxon>
        <taxon>Pseudomonadati</taxon>
        <taxon>Bacteroidota</taxon>
        <taxon>Flavobacteriia</taxon>
        <taxon>Flavobacteriales</taxon>
        <taxon>Flavobacteriaceae</taxon>
        <taxon>Tenacibaculum</taxon>
    </lineage>
</organism>
<dbReference type="Pfam" id="PF14539">
    <property type="entry name" value="DUF4442"/>
    <property type="match status" value="1"/>
</dbReference>
<evidence type="ECO:0000313" key="1">
    <source>
        <dbReference type="EMBL" id="CAL2104089.1"/>
    </source>
</evidence>
<dbReference type="EMBL" id="CAXJIO010000015">
    <property type="protein sequence ID" value="CAL2104089.1"/>
    <property type="molecule type" value="Genomic_DNA"/>
</dbReference>
<name>A0ABP1F5Z3_9FLAO</name>
<dbReference type="Gene3D" id="3.10.129.10">
    <property type="entry name" value="Hotdog Thioesterase"/>
    <property type="match status" value="1"/>
</dbReference>
<comment type="caution">
    <text evidence="1">The sequence shown here is derived from an EMBL/GenBank/DDBJ whole genome shotgun (WGS) entry which is preliminary data.</text>
</comment>
<sequence>MPVNTDKMKFTPRKINFFTFFKLPSAYICGIRVKSISQENSLVTVKHKWINQNPFKSMFWAVQGMAAELSTGILVMQAIDVSGRKVSMLVTNMNATFTKKATGRIRFECNDGDIIKNAIQKSVETGEGQTVIVTSEGINEDEISVSKFEFEWSLKVKS</sequence>
<dbReference type="InterPro" id="IPR029069">
    <property type="entry name" value="HotDog_dom_sf"/>
</dbReference>
<reference evidence="1 2" key="1">
    <citation type="submission" date="2024-05" db="EMBL/GenBank/DDBJ databases">
        <authorList>
            <person name="Duchaud E."/>
        </authorList>
    </citation>
    <scope>NUCLEOTIDE SEQUENCE [LARGE SCALE GENOMIC DNA]</scope>
    <source>
        <strain evidence="1">Ena-SAMPLE-TAB-13-05-2024-13:56:06:370-140308</strain>
    </source>
</reference>
<dbReference type="Proteomes" id="UP001497527">
    <property type="component" value="Unassembled WGS sequence"/>
</dbReference>
<accession>A0ABP1F5Z3</accession>
<gene>
    <name evidence="1" type="ORF">T190423A01A_60026</name>
</gene>
<proteinExistence type="predicted"/>
<dbReference type="SUPFAM" id="SSF54637">
    <property type="entry name" value="Thioesterase/thiol ester dehydrase-isomerase"/>
    <property type="match status" value="1"/>
</dbReference>
<evidence type="ECO:0000313" key="2">
    <source>
        <dbReference type="Proteomes" id="UP001497527"/>
    </source>
</evidence>
<keyword evidence="2" id="KW-1185">Reference proteome</keyword>